<proteinExistence type="predicted"/>
<dbReference type="Pfam" id="PF13271">
    <property type="entry name" value="DUF4062"/>
    <property type="match status" value="1"/>
</dbReference>
<evidence type="ECO:0000313" key="2">
    <source>
        <dbReference type="EMBL" id="KKM05438.1"/>
    </source>
</evidence>
<feature type="domain" description="DUF4062" evidence="1">
    <location>
        <begin position="3"/>
        <end position="99"/>
    </location>
</feature>
<dbReference type="EMBL" id="LAZR01016223">
    <property type="protein sequence ID" value="KKM05438.1"/>
    <property type="molecule type" value="Genomic_DNA"/>
</dbReference>
<feature type="non-terminal residue" evidence="2">
    <location>
        <position position="174"/>
    </location>
</feature>
<reference evidence="2" key="1">
    <citation type="journal article" date="2015" name="Nature">
        <title>Complex archaea that bridge the gap between prokaryotes and eukaryotes.</title>
        <authorList>
            <person name="Spang A."/>
            <person name="Saw J.H."/>
            <person name="Jorgensen S.L."/>
            <person name="Zaremba-Niedzwiedzka K."/>
            <person name="Martijn J."/>
            <person name="Lind A.E."/>
            <person name="van Eijk R."/>
            <person name="Schleper C."/>
            <person name="Guy L."/>
            <person name="Ettema T.J."/>
        </authorList>
    </citation>
    <scope>NUCLEOTIDE SEQUENCE</scope>
</reference>
<accession>A0A0F9K2K2</accession>
<evidence type="ECO:0000259" key="1">
    <source>
        <dbReference type="Pfam" id="PF13271"/>
    </source>
</evidence>
<dbReference type="InterPro" id="IPR025139">
    <property type="entry name" value="DUF4062"/>
</dbReference>
<protein>
    <recommendedName>
        <fullName evidence="1">DUF4062 domain-containing protein</fullName>
    </recommendedName>
</protein>
<organism evidence="2">
    <name type="scientific">marine sediment metagenome</name>
    <dbReference type="NCBI Taxonomy" id="412755"/>
    <lineage>
        <taxon>unclassified sequences</taxon>
        <taxon>metagenomes</taxon>
        <taxon>ecological metagenomes</taxon>
    </lineage>
</organism>
<comment type="caution">
    <text evidence="2">The sequence shown here is derived from an EMBL/GenBank/DDBJ whole genome shotgun (WGS) entry which is preliminary data.</text>
</comment>
<name>A0A0F9K2K2_9ZZZZ</name>
<gene>
    <name evidence="2" type="ORF">LCGC14_1754100</name>
</gene>
<sequence length="174" mass="20309">MLRVFLSSTSKDLENFREIMLDALNESVDGVGMENFIPDGTYSQDVSIREIRKCDIVIFLITPFYGTLLEDCIIKDCKVENCSMKIKNEPISYTHCEYKVTKAEGKLHQTYFIPKHFKEKITSKISSEINIEEKIKQFLEEVGKENYFKIKNIEDSGIIEIITHHLVNNIVEWY</sequence>
<dbReference type="AlphaFoldDB" id="A0A0F9K2K2"/>